<dbReference type="InterPro" id="IPR008264">
    <property type="entry name" value="Beta_glucanase"/>
</dbReference>
<evidence type="ECO:0000256" key="2">
    <source>
        <dbReference type="ARBA" id="ARBA00023295"/>
    </source>
</evidence>
<dbReference type="GO" id="GO:0004553">
    <property type="term" value="F:hydrolase activity, hydrolyzing O-glycosyl compounds"/>
    <property type="evidence" value="ECO:0007669"/>
    <property type="project" value="InterPro"/>
</dbReference>
<evidence type="ECO:0000313" key="4">
    <source>
        <dbReference type="EMBL" id="KKN63837.1"/>
    </source>
</evidence>
<feature type="domain" description="GH16" evidence="3">
    <location>
        <begin position="25"/>
        <end position="249"/>
    </location>
</feature>
<dbReference type="InterPro" id="IPR000757">
    <property type="entry name" value="Beta-glucanase-like"/>
</dbReference>
<dbReference type="PANTHER" id="PTHR31062">
    <property type="entry name" value="XYLOGLUCAN ENDOTRANSGLUCOSYLASE/HYDROLASE PROTEIN 8-RELATED"/>
    <property type="match status" value="1"/>
</dbReference>
<dbReference type="Gene3D" id="2.60.120.200">
    <property type="match status" value="1"/>
</dbReference>
<gene>
    <name evidence="4" type="ORF">LCGC14_0497670</name>
</gene>
<dbReference type="InterPro" id="IPR013320">
    <property type="entry name" value="ConA-like_dom_sf"/>
</dbReference>
<keyword evidence="1" id="KW-0378">Hydrolase</keyword>
<proteinExistence type="predicted"/>
<dbReference type="Pfam" id="PF00722">
    <property type="entry name" value="Glyco_hydro_16"/>
    <property type="match status" value="1"/>
</dbReference>
<protein>
    <recommendedName>
        <fullName evidence="3">GH16 domain-containing protein</fullName>
    </recommendedName>
</protein>
<dbReference type="InterPro" id="IPR044791">
    <property type="entry name" value="Beta-glucanase/XTH"/>
</dbReference>
<name>A0A0F9SNA3_9ZZZZ</name>
<dbReference type="GO" id="GO:0005975">
    <property type="term" value="P:carbohydrate metabolic process"/>
    <property type="evidence" value="ECO:0007669"/>
    <property type="project" value="InterPro"/>
</dbReference>
<organism evidence="4">
    <name type="scientific">marine sediment metagenome</name>
    <dbReference type="NCBI Taxonomy" id="412755"/>
    <lineage>
        <taxon>unclassified sequences</taxon>
        <taxon>metagenomes</taxon>
        <taxon>ecological metagenomes</taxon>
    </lineage>
</organism>
<keyword evidence="2" id="KW-0326">Glycosidase</keyword>
<sequence length="261" mass="29070">MRLLFLGLILGLSSALLPTGQSRAETINPSTVPFESTLGRFSADKWYVSDGWRNGGHQNCTWSRRAVAFTLGRGLTLRYIPGLEAADNALCGEVQTRTWFQYGTFEARLRAEQGSGLNAAFFAYTGEVHGQPHDEIDFEILSKSPGLVWLNRFVAGNDFGGGKEVEFDPGPPGTWHELAFIWEPDRLRWFVNGTLVREVTEGIPSRAMKVYFSHWGSDSFPNWMGPFVHPDGPVRMSVNRFRYTPPGQACAFEGSITCSLP</sequence>
<dbReference type="EMBL" id="LAZR01000577">
    <property type="protein sequence ID" value="KKN63837.1"/>
    <property type="molecule type" value="Genomic_DNA"/>
</dbReference>
<dbReference type="PROSITE" id="PS51762">
    <property type="entry name" value="GH16_2"/>
    <property type="match status" value="1"/>
</dbReference>
<dbReference type="SUPFAM" id="SSF49899">
    <property type="entry name" value="Concanavalin A-like lectins/glucanases"/>
    <property type="match status" value="1"/>
</dbReference>
<dbReference type="AlphaFoldDB" id="A0A0F9SNA3"/>
<reference evidence="4" key="1">
    <citation type="journal article" date="2015" name="Nature">
        <title>Complex archaea that bridge the gap between prokaryotes and eukaryotes.</title>
        <authorList>
            <person name="Spang A."/>
            <person name="Saw J.H."/>
            <person name="Jorgensen S.L."/>
            <person name="Zaremba-Niedzwiedzka K."/>
            <person name="Martijn J."/>
            <person name="Lind A.E."/>
            <person name="van Eijk R."/>
            <person name="Schleper C."/>
            <person name="Guy L."/>
            <person name="Ettema T.J."/>
        </authorList>
    </citation>
    <scope>NUCLEOTIDE SEQUENCE</scope>
</reference>
<accession>A0A0F9SNA3</accession>
<dbReference type="PRINTS" id="PR00737">
    <property type="entry name" value="GLHYDRLASE16"/>
</dbReference>
<comment type="caution">
    <text evidence="4">The sequence shown here is derived from an EMBL/GenBank/DDBJ whole genome shotgun (WGS) entry which is preliminary data.</text>
</comment>
<evidence type="ECO:0000256" key="1">
    <source>
        <dbReference type="ARBA" id="ARBA00022801"/>
    </source>
</evidence>
<evidence type="ECO:0000259" key="3">
    <source>
        <dbReference type="PROSITE" id="PS51762"/>
    </source>
</evidence>